<reference evidence="2" key="1">
    <citation type="journal article" date="2022" name="Int. J. Mol. Sci.">
        <title>Draft Genome of Tanacetum Coccineum: Genomic Comparison of Closely Related Tanacetum-Family Plants.</title>
        <authorList>
            <person name="Yamashiro T."/>
            <person name="Shiraishi A."/>
            <person name="Nakayama K."/>
            <person name="Satake H."/>
        </authorList>
    </citation>
    <scope>NUCLEOTIDE SEQUENCE</scope>
</reference>
<feature type="compositionally biased region" description="Acidic residues" evidence="1">
    <location>
        <begin position="403"/>
        <end position="412"/>
    </location>
</feature>
<protein>
    <submittedName>
        <fullName evidence="2">Uncharacterized protein</fullName>
    </submittedName>
</protein>
<evidence type="ECO:0000256" key="1">
    <source>
        <dbReference type="SAM" id="MobiDB-lite"/>
    </source>
</evidence>
<feature type="region of interest" description="Disordered" evidence="1">
    <location>
        <begin position="62"/>
        <end position="81"/>
    </location>
</feature>
<proteinExistence type="predicted"/>
<sequence length="445" mass="49935">MGEGSANPTYPHHTPTFIQPSTSQPQKIQKPRKPKRKDTQIAQSSGPTEHVVDEAVYKELNDKSSSLRTTSSGGPWRQETMEDTIAQTRFENVSKHSNDPLLAKGNTLQSGKDSLKLMELCTNLQTRVLDLEKIKTTQAEEIVTRVESSGDEESLGKDASKQGRINAIDADKDVTLINDKDDVDMFDVNTLTGDEVLAEQEVATKDVNLTVDEVTLAEALAALKSVKPKVKANVVEEPSVPVSAASTKEKVQDKGKGIMVEPEKPLKKKDQISFDEQEAIRLQVEFDEDERLAKVDADYQLAQRLKEESTLHKRAEEKSNKPPTKTQQKKTMITYLKNMEGWKHKDLKSKDFDSIKELFDKAFKRVNMFVDYRTDIVESSSNRTGDELEQEVTKKQKVGDVQETPEVDDDQEVDKIKELMEIVPDEEEVAIDAIPLANKPPTIVD</sequence>
<evidence type="ECO:0000313" key="3">
    <source>
        <dbReference type="Proteomes" id="UP001151760"/>
    </source>
</evidence>
<keyword evidence="3" id="KW-1185">Reference proteome</keyword>
<feature type="compositionally biased region" description="Basic and acidic residues" evidence="1">
    <location>
        <begin position="391"/>
        <end position="400"/>
    </location>
</feature>
<comment type="caution">
    <text evidence="2">The sequence shown here is derived from an EMBL/GenBank/DDBJ whole genome shotgun (WGS) entry which is preliminary data.</text>
</comment>
<gene>
    <name evidence="2" type="ORF">Tco_0624541</name>
</gene>
<feature type="region of interest" description="Disordered" evidence="1">
    <location>
        <begin position="308"/>
        <end position="329"/>
    </location>
</feature>
<organism evidence="2 3">
    <name type="scientific">Tanacetum coccineum</name>
    <dbReference type="NCBI Taxonomy" id="301880"/>
    <lineage>
        <taxon>Eukaryota</taxon>
        <taxon>Viridiplantae</taxon>
        <taxon>Streptophyta</taxon>
        <taxon>Embryophyta</taxon>
        <taxon>Tracheophyta</taxon>
        <taxon>Spermatophyta</taxon>
        <taxon>Magnoliopsida</taxon>
        <taxon>eudicotyledons</taxon>
        <taxon>Gunneridae</taxon>
        <taxon>Pentapetalae</taxon>
        <taxon>asterids</taxon>
        <taxon>campanulids</taxon>
        <taxon>Asterales</taxon>
        <taxon>Asteraceae</taxon>
        <taxon>Asteroideae</taxon>
        <taxon>Anthemideae</taxon>
        <taxon>Anthemidinae</taxon>
        <taxon>Tanacetum</taxon>
    </lineage>
</organism>
<dbReference type="EMBL" id="BQNB010008567">
    <property type="protein sequence ID" value="GJS51179.1"/>
    <property type="molecule type" value="Genomic_DNA"/>
</dbReference>
<feature type="region of interest" description="Disordered" evidence="1">
    <location>
        <begin position="380"/>
        <end position="412"/>
    </location>
</feature>
<accession>A0ABQ4WED5</accession>
<name>A0ABQ4WED5_9ASTR</name>
<feature type="region of interest" description="Disordered" evidence="1">
    <location>
        <begin position="1"/>
        <end position="53"/>
    </location>
</feature>
<feature type="compositionally biased region" description="Polar residues" evidence="1">
    <location>
        <begin position="63"/>
        <end position="73"/>
    </location>
</feature>
<evidence type="ECO:0000313" key="2">
    <source>
        <dbReference type="EMBL" id="GJS51179.1"/>
    </source>
</evidence>
<reference evidence="2" key="2">
    <citation type="submission" date="2022-01" db="EMBL/GenBank/DDBJ databases">
        <authorList>
            <person name="Yamashiro T."/>
            <person name="Shiraishi A."/>
            <person name="Satake H."/>
            <person name="Nakayama K."/>
        </authorList>
    </citation>
    <scope>NUCLEOTIDE SEQUENCE</scope>
</reference>
<dbReference type="Proteomes" id="UP001151760">
    <property type="component" value="Unassembled WGS sequence"/>
</dbReference>
<feature type="compositionally biased region" description="Basic and acidic residues" evidence="1">
    <location>
        <begin position="308"/>
        <end position="320"/>
    </location>
</feature>